<comment type="caution">
    <text evidence="1">The sequence shown here is derived from an EMBL/GenBank/DDBJ whole genome shotgun (WGS) entry which is preliminary data.</text>
</comment>
<protein>
    <submittedName>
        <fullName evidence="1">Uncharacterized protein</fullName>
    </submittedName>
</protein>
<evidence type="ECO:0000313" key="2">
    <source>
        <dbReference type="Proteomes" id="UP001341840"/>
    </source>
</evidence>
<dbReference type="Proteomes" id="UP001341840">
    <property type="component" value="Unassembled WGS sequence"/>
</dbReference>
<proteinExistence type="predicted"/>
<reference evidence="1 2" key="1">
    <citation type="journal article" date="2023" name="Plants (Basel)">
        <title>Bridging the Gap: Combining Genomics and Transcriptomics Approaches to Understand Stylosanthes scabra, an Orphan Legume from the Brazilian Caatinga.</title>
        <authorList>
            <person name="Ferreira-Neto J.R.C."/>
            <person name="da Silva M.D."/>
            <person name="Binneck E."/>
            <person name="de Melo N.F."/>
            <person name="da Silva R.H."/>
            <person name="de Melo A.L.T.M."/>
            <person name="Pandolfi V."/>
            <person name="Bustamante F.O."/>
            <person name="Brasileiro-Vidal A.C."/>
            <person name="Benko-Iseppon A.M."/>
        </authorList>
    </citation>
    <scope>NUCLEOTIDE SEQUENCE [LARGE SCALE GENOMIC DNA]</scope>
    <source>
        <tissue evidence="1">Leaves</tissue>
    </source>
</reference>
<keyword evidence="2" id="KW-1185">Reference proteome</keyword>
<evidence type="ECO:0000313" key="1">
    <source>
        <dbReference type="EMBL" id="MED6126884.1"/>
    </source>
</evidence>
<gene>
    <name evidence="1" type="ORF">PIB30_082772</name>
</gene>
<name>A0ABU6RSJ3_9FABA</name>
<sequence>MIIHDLTPPQPQLQPSPLPLVGNTLGSSAKGEHWPNRINSFSLNETMRLVQKPAEKSSAGFVEVELTSRFYGDDCDMANLEKAKQFRAMVSKLLQLGTNNKNNFMPILTVLDYEILEKRLKKITFLKGLLEEHRLKRRRKNRAPRW</sequence>
<accession>A0ABU6RSJ3</accession>
<dbReference type="EMBL" id="JASCZI010031493">
    <property type="protein sequence ID" value="MED6126884.1"/>
    <property type="molecule type" value="Genomic_DNA"/>
</dbReference>
<organism evidence="1 2">
    <name type="scientific">Stylosanthes scabra</name>
    <dbReference type="NCBI Taxonomy" id="79078"/>
    <lineage>
        <taxon>Eukaryota</taxon>
        <taxon>Viridiplantae</taxon>
        <taxon>Streptophyta</taxon>
        <taxon>Embryophyta</taxon>
        <taxon>Tracheophyta</taxon>
        <taxon>Spermatophyta</taxon>
        <taxon>Magnoliopsida</taxon>
        <taxon>eudicotyledons</taxon>
        <taxon>Gunneridae</taxon>
        <taxon>Pentapetalae</taxon>
        <taxon>rosids</taxon>
        <taxon>fabids</taxon>
        <taxon>Fabales</taxon>
        <taxon>Fabaceae</taxon>
        <taxon>Papilionoideae</taxon>
        <taxon>50 kb inversion clade</taxon>
        <taxon>dalbergioids sensu lato</taxon>
        <taxon>Dalbergieae</taxon>
        <taxon>Pterocarpus clade</taxon>
        <taxon>Stylosanthes</taxon>
    </lineage>
</organism>